<keyword evidence="7" id="KW-0804">Transcription</keyword>
<dbReference type="SUPFAM" id="SSF52172">
    <property type="entry name" value="CheY-like"/>
    <property type="match status" value="1"/>
</dbReference>
<dbReference type="InterPro" id="IPR009057">
    <property type="entry name" value="Homeodomain-like_sf"/>
</dbReference>
<dbReference type="PANTHER" id="PTHR32071:SF117">
    <property type="entry name" value="PTS-DEPENDENT DIHYDROXYACETONE KINASE OPERON REGULATORY PROTEIN-RELATED"/>
    <property type="match status" value="1"/>
</dbReference>
<dbReference type="Proteomes" id="UP000199473">
    <property type="component" value="Unassembled WGS sequence"/>
</dbReference>
<evidence type="ECO:0000259" key="10">
    <source>
        <dbReference type="PROSITE" id="PS50110"/>
    </source>
</evidence>
<feature type="domain" description="Response regulatory" evidence="10">
    <location>
        <begin position="18"/>
        <end position="132"/>
    </location>
</feature>
<dbReference type="Gene3D" id="3.40.50.2300">
    <property type="match status" value="1"/>
</dbReference>
<dbReference type="SUPFAM" id="SSF46689">
    <property type="entry name" value="Homeodomain-like"/>
    <property type="match status" value="1"/>
</dbReference>
<protein>
    <submittedName>
        <fullName evidence="11">Two-component system, repressor protein LuxO</fullName>
    </submittedName>
</protein>
<feature type="domain" description="Sigma-54 factor interaction" evidence="9">
    <location>
        <begin position="156"/>
        <end position="385"/>
    </location>
</feature>
<dbReference type="RefSeq" id="WP_092960334.1">
    <property type="nucleotide sequence ID" value="NZ_FOSQ01000004.1"/>
</dbReference>
<dbReference type="CDD" id="cd17572">
    <property type="entry name" value="REC_NtrC1-like"/>
    <property type="match status" value="1"/>
</dbReference>
<dbReference type="Pfam" id="PF25601">
    <property type="entry name" value="AAA_lid_14"/>
    <property type="match status" value="1"/>
</dbReference>
<dbReference type="GO" id="GO:0043565">
    <property type="term" value="F:sequence-specific DNA binding"/>
    <property type="evidence" value="ECO:0007669"/>
    <property type="project" value="InterPro"/>
</dbReference>
<keyword evidence="2" id="KW-0067">ATP-binding</keyword>
<keyword evidence="6" id="KW-0010">Activator</keyword>
<dbReference type="SMART" id="SM00448">
    <property type="entry name" value="REC"/>
    <property type="match status" value="1"/>
</dbReference>
<dbReference type="PROSITE" id="PS00688">
    <property type="entry name" value="SIGMA54_INTERACT_3"/>
    <property type="match status" value="1"/>
</dbReference>
<evidence type="ECO:0000256" key="3">
    <source>
        <dbReference type="ARBA" id="ARBA00023012"/>
    </source>
</evidence>
<dbReference type="InterPro" id="IPR001789">
    <property type="entry name" value="Sig_transdc_resp-reg_receiver"/>
</dbReference>
<evidence type="ECO:0000313" key="12">
    <source>
        <dbReference type="Proteomes" id="UP000199473"/>
    </source>
</evidence>
<gene>
    <name evidence="11" type="ORF">SAMN02745775_104272</name>
</gene>
<evidence type="ECO:0000256" key="8">
    <source>
        <dbReference type="PROSITE-ProRule" id="PRU00169"/>
    </source>
</evidence>
<dbReference type="CDD" id="cd00009">
    <property type="entry name" value="AAA"/>
    <property type="match status" value="1"/>
</dbReference>
<dbReference type="PROSITE" id="PS00676">
    <property type="entry name" value="SIGMA54_INTERACT_2"/>
    <property type="match status" value="1"/>
</dbReference>
<organism evidence="11 12">
    <name type="scientific">Falsiroseomonas stagni DSM 19981</name>
    <dbReference type="NCBI Taxonomy" id="1123062"/>
    <lineage>
        <taxon>Bacteria</taxon>
        <taxon>Pseudomonadati</taxon>
        <taxon>Pseudomonadota</taxon>
        <taxon>Alphaproteobacteria</taxon>
        <taxon>Acetobacterales</taxon>
        <taxon>Roseomonadaceae</taxon>
        <taxon>Falsiroseomonas</taxon>
    </lineage>
</organism>
<dbReference type="PANTHER" id="PTHR32071">
    <property type="entry name" value="TRANSCRIPTIONAL REGULATORY PROTEIN"/>
    <property type="match status" value="1"/>
</dbReference>
<dbReference type="Pfam" id="PF00158">
    <property type="entry name" value="Sigma54_activat"/>
    <property type="match status" value="1"/>
</dbReference>
<evidence type="ECO:0000256" key="2">
    <source>
        <dbReference type="ARBA" id="ARBA00022840"/>
    </source>
</evidence>
<dbReference type="SUPFAM" id="SSF52540">
    <property type="entry name" value="P-loop containing nucleoside triphosphate hydrolases"/>
    <property type="match status" value="1"/>
</dbReference>
<feature type="modified residue" description="4-aspartylphosphate" evidence="8">
    <location>
        <position position="67"/>
    </location>
</feature>
<dbReference type="AlphaFoldDB" id="A0A1I4AXQ6"/>
<dbReference type="FunFam" id="3.40.50.300:FF:000006">
    <property type="entry name" value="DNA-binding transcriptional regulator NtrC"/>
    <property type="match status" value="1"/>
</dbReference>
<reference evidence="11 12" key="1">
    <citation type="submission" date="2016-10" db="EMBL/GenBank/DDBJ databases">
        <authorList>
            <person name="de Groot N.N."/>
        </authorList>
    </citation>
    <scope>NUCLEOTIDE SEQUENCE [LARGE SCALE GENOMIC DNA]</scope>
    <source>
        <strain evidence="11 12">DSM 19981</strain>
    </source>
</reference>
<sequence length="485" mass="52142">MADAAAPRAGRGTEPQPRVLLVEDTASLAAVYGEYLRASGFASRHARTAEEAFRLAAQEKPDCVLLDLRLPDSDGLTVLRVLRRDSPDLPVVVMTAHGSVATAVDAMRAGAADFLVKPFAAERLAVTLTNAVERAALRREVRDLAAARPRTAFQGFIGAAPGMQAVYRILETAASSRATVFITGESGTGKELAAEAVHKLSPRRDGPFIAINCAAIPKDLIESEVFGHVRGAFTGAVADRQGAAAAADGGTLFLDELCEMDLALQGKLLRFIQTGSFQPVGSTQLRRTDVRFVCATNRDPLLEVREGRFREDLYYRLHVVPVSLPPLRDRGADVVTIAEAMLARSAAEEGRAFRGLAEDAKAALLAHRWPGNVRELENAVRTAVVLHDGEWVTAAMLPQTLRDATLRDATLRDATLRDGAAPPPATAPRPDGDRLRQIRPLAEIEREAIERAVELCDGNIPKAAAHLGISPSTLYRKRLAWGVAG</sequence>
<dbReference type="STRING" id="1123062.SAMN02745775_104272"/>
<dbReference type="PROSITE" id="PS50045">
    <property type="entry name" value="SIGMA54_INTERACT_4"/>
    <property type="match status" value="1"/>
</dbReference>
<evidence type="ECO:0000259" key="9">
    <source>
        <dbReference type="PROSITE" id="PS50045"/>
    </source>
</evidence>
<dbReference type="InterPro" id="IPR025943">
    <property type="entry name" value="Sigma_54_int_dom_ATP-bd_2"/>
</dbReference>
<keyword evidence="1" id="KW-0547">Nucleotide-binding</keyword>
<evidence type="ECO:0000313" key="11">
    <source>
        <dbReference type="EMBL" id="SFK61214.1"/>
    </source>
</evidence>
<dbReference type="Gene3D" id="1.10.8.60">
    <property type="match status" value="1"/>
</dbReference>
<dbReference type="GO" id="GO:0000160">
    <property type="term" value="P:phosphorelay signal transduction system"/>
    <property type="evidence" value="ECO:0007669"/>
    <property type="project" value="UniProtKB-KW"/>
</dbReference>
<evidence type="ECO:0000256" key="6">
    <source>
        <dbReference type="ARBA" id="ARBA00023159"/>
    </source>
</evidence>
<dbReference type="InterPro" id="IPR058031">
    <property type="entry name" value="AAA_lid_NorR"/>
</dbReference>
<evidence type="ECO:0000256" key="4">
    <source>
        <dbReference type="ARBA" id="ARBA00023015"/>
    </source>
</evidence>
<evidence type="ECO:0000256" key="5">
    <source>
        <dbReference type="ARBA" id="ARBA00023125"/>
    </source>
</evidence>
<dbReference type="Pfam" id="PF02954">
    <property type="entry name" value="HTH_8"/>
    <property type="match status" value="1"/>
</dbReference>
<keyword evidence="12" id="KW-1185">Reference proteome</keyword>
<dbReference type="GO" id="GO:0006355">
    <property type="term" value="P:regulation of DNA-templated transcription"/>
    <property type="evidence" value="ECO:0007669"/>
    <property type="project" value="InterPro"/>
</dbReference>
<dbReference type="Gene3D" id="3.40.50.300">
    <property type="entry name" value="P-loop containing nucleotide triphosphate hydrolases"/>
    <property type="match status" value="1"/>
</dbReference>
<dbReference type="GO" id="GO:0005524">
    <property type="term" value="F:ATP binding"/>
    <property type="evidence" value="ECO:0007669"/>
    <property type="project" value="UniProtKB-KW"/>
</dbReference>
<evidence type="ECO:0000256" key="7">
    <source>
        <dbReference type="ARBA" id="ARBA00023163"/>
    </source>
</evidence>
<name>A0A1I4AXQ6_9PROT</name>
<evidence type="ECO:0000256" key="1">
    <source>
        <dbReference type="ARBA" id="ARBA00022741"/>
    </source>
</evidence>
<keyword evidence="8" id="KW-0597">Phosphoprotein</keyword>
<dbReference type="SMART" id="SM00382">
    <property type="entry name" value="AAA"/>
    <property type="match status" value="1"/>
</dbReference>
<dbReference type="InterPro" id="IPR002078">
    <property type="entry name" value="Sigma_54_int"/>
</dbReference>
<dbReference type="InterPro" id="IPR025944">
    <property type="entry name" value="Sigma_54_int_dom_CS"/>
</dbReference>
<dbReference type="Gene3D" id="1.10.10.60">
    <property type="entry name" value="Homeodomain-like"/>
    <property type="match status" value="1"/>
</dbReference>
<dbReference type="OrthoDB" id="9770562at2"/>
<accession>A0A1I4AXQ6</accession>
<dbReference type="PROSITE" id="PS50110">
    <property type="entry name" value="RESPONSE_REGULATORY"/>
    <property type="match status" value="1"/>
</dbReference>
<keyword evidence="4" id="KW-0805">Transcription regulation</keyword>
<keyword evidence="3" id="KW-0902">Two-component regulatory system</keyword>
<dbReference type="InterPro" id="IPR002197">
    <property type="entry name" value="HTH_Fis"/>
</dbReference>
<dbReference type="InterPro" id="IPR011006">
    <property type="entry name" value="CheY-like_superfamily"/>
</dbReference>
<proteinExistence type="predicted"/>
<dbReference type="InterPro" id="IPR027417">
    <property type="entry name" value="P-loop_NTPase"/>
</dbReference>
<dbReference type="EMBL" id="FOSQ01000004">
    <property type="protein sequence ID" value="SFK61214.1"/>
    <property type="molecule type" value="Genomic_DNA"/>
</dbReference>
<dbReference type="InterPro" id="IPR003593">
    <property type="entry name" value="AAA+_ATPase"/>
</dbReference>
<dbReference type="Pfam" id="PF00072">
    <property type="entry name" value="Response_reg"/>
    <property type="match status" value="1"/>
</dbReference>
<keyword evidence="5" id="KW-0238">DNA-binding</keyword>